<dbReference type="SMART" id="SM00360">
    <property type="entry name" value="RRM"/>
    <property type="match status" value="1"/>
</dbReference>
<evidence type="ECO:0000313" key="9">
    <source>
        <dbReference type="EMBL" id="KAJ2798522.1"/>
    </source>
</evidence>
<dbReference type="GO" id="GO:0005737">
    <property type="term" value="C:cytoplasm"/>
    <property type="evidence" value="ECO:0007669"/>
    <property type="project" value="UniProtKB-SubCell"/>
</dbReference>
<comment type="subcellular location">
    <subcellularLocation>
        <location evidence="2">Cytoplasm</location>
    </subcellularLocation>
    <subcellularLocation>
        <location evidence="1">Nucleus</location>
    </subcellularLocation>
</comment>
<dbReference type="SUPFAM" id="SSF54928">
    <property type="entry name" value="RNA-binding domain, RBD"/>
    <property type="match status" value="1"/>
</dbReference>
<keyword evidence="4 6" id="KW-0694">RNA-binding</keyword>
<dbReference type="Proteomes" id="UP001140094">
    <property type="component" value="Unassembled WGS sequence"/>
</dbReference>
<dbReference type="InterPro" id="IPR033744">
    <property type="entry name" value="RRM_RBM8"/>
</dbReference>
<dbReference type="InterPro" id="IPR012677">
    <property type="entry name" value="Nucleotide-bd_a/b_plait_sf"/>
</dbReference>
<accession>A0A9W8HT17</accession>
<evidence type="ECO:0000256" key="2">
    <source>
        <dbReference type="ARBA" id="ARBA00004496"/>
    </source>
</evidence>
<dbReference type="GO" id="GO:0006396">
    <property type="term" value="P:RNA processing"/>
    <property type="evidence" value="ECO:0007669"/>
    <property type="project" value="InterPro"/>
</dbReference>
<feature type="compositionally biased region" description="Low complexity" evidence="7">
    <location>
        <begin position="66"/>
        <end position="77"/>
    </location>
</feature>
<dbReference type="Pfam" id="PF00076">
    <property type="entry name" value="RRM_1"/>
    <property type="match status" value="1"/>
</dbReference>
<keyword evidence="5" id="KW-0539">Nucleus</keyword>
<evidence type="ECO:0000256" key="4">
    <source>
        <dbReference type="ARBA" id="ARBA00022884"/>
    </source>
</evidence>
<dbReference type="PANTHER" id="PTHR45894">
    <property type="entry name" value="RNA-BINDING PROTEIN 8A"/>
    <property type="match status" value="1"/>
</dbReference>
<dbReference type="EMBL" id="JANBUO010001377">
    <property type="protein sequence ID" value="KAJ2798522.1"/>
    <property type="molecule type" value="Genomic_DNA"/>
</dbReference>
<proteinExistence type="predicted"/>
<dbReference type="GO" id="GO:0005634">
    <property type="term" value="C:nucleus"/>
    <property type="evidence" value="ECO:0007669"/>
    <property type="project" value="UniProtKB-SubCell"/>
</dbReference>
<keyword evidence="3" id="KW-0963">Cytoplasm</keyword>
<evidence type="ECO:0000256" key="1">
    <source>
        <dbReference type="ARBA" id="ARBA00004123"/>
    </source>
</evidence>
<dbReference type="GO" id="GO:0003729">
    <property type="term" value="F:mRNA binding"/>
    <property type="evidence" value="ECO:0007669"/>
    <property type="project" value="InterPro"/>
</dbReference>
<feature type="compositionally biased region" description="Polar residues" evidence="7">
    <location>
        <begin position="37"/>
        <end position="65"/>
    </location>
</feature>
<dbReference type="InterPro" id="IPR008111">
    <property type="entry name" value="RNA-bd_8"/>
</dbReference>
<dbReference type="CDD" id="cd12324">
    <property type="entry name" value="RRM_RBM8"/>
    <property type="match status" value="1"/>
</dbReference>
<feature type="compositionally biased region" description="Basic and acidic residues" evidence="7">
    <location>
        <begin position="208"/>
        <end position="221"/>
    </location>
</feature>
<feature type="region of interest" description="Disordered" evidence="7">
    <location>
        <begin position="170"/>
        <end position="221"/>
    </location>
</feature>
<evidence type="ECO:0000256" key="7">
    <source>
        <dbReference type="SAM" id="MobiDB-lite"/>
    </source>
</evidence>
<evidence type="ECO:0000313" key="10">
    <source>
        <dbReference type="Proteomes" id="UP001140094"/>
    </source>
</evidence>
<evidence type="ECO:0000256" key="5">
    <source>
        <dbReference type="ARBA" id="ARBA00023242"/>
    </source>
</evidence>
<sequence>MNERVISIAGSAPKNRAPPDTEDDMKIDSKEPAAPAEQQSAVDTTEPESSNAPAASGTATTQKADNSSAANAHSNSSEIAQRSVEGWVVVATGIHEEAREEDVQDFFADYGKVRGLHLNLDRQTGYVKGYAILEYATREEASAAVEKGSGKKLLGLPILVDFAFVDSGHDEEERAGAQRQRRRGQERHSSQRDDDTPRGAYAKSIFKSVERSRELSPDRGF</sequence>
<dbReference type="OrthoDB" id="15688at2759"/>
<evidence type="ECO:0000256" key="6">
    <source>
        <dbReference type="PROSITE-ProRule" id="PRU00176"/>
    </source>
</evidence>
<dbReference type="PROSITE" id="PS50102">
    <property type="entry name" value="RRM"/>
    <property type="match status" value="1"/>
</dbReference>
<feature type="compositionally biased region" description="Basic and acidic residues" evidence="7">
    <location>
        <begin position="186"/>
        <end position="197"/>
    </location>
</feature>
<organism evidence="9 10">
    <name type="scientific">Coemansia guatemalensis</name>
    <dbReference type="NCBI Taxonomy" id="2761395"/>
    <lineage>
        <taxon>Eukaryota</taxon>
        <taxon>Fungi</taxon>
        <taxon>Fungi incertae sedis</taxon>
        <taxon>Zoopagomycota</taxon>
        <taxon>Kickxellomycotina</taxon>
        <taxon>Kickxellomycetes</taxon>
        <taxon>Kickxellales</taxon>
        <taxon>Kickxellaceae</taxon>
        <taxon>Coemansia</taxon>
    </lineage>
</organism>
<dbReference type="PRINTS" id="PR01738">
    <property type="entry name" value="RNABINDINGM8"/>
</dbReference>
<dbReference type="Gene3D" id="3.30.70.330">
    <property type="match status" value="1"/>
</dbReference>
<gene>
    <name evidence="9" type="primary">RBM8A</name>
    <name evidence="9" type="ORF">H4R20_004789</name>
</gene>
<dbReference type="InterPro" id="IPR035979">
    <property type="entry name" value="RBD_domain_sf"/>
</dbReference>
<feature type="domain" description="RRM" evidence="8">
    <location>
        <begin position="87"/>
        <end position="165"/>
    </location>
</feature>
<dbReference type="InterPro" id="IPR000504">
    <property type="entry name" value="RRM_dom"/>
</dbReference>
<dbReference type="AlphaFoldDB" id="A0A9W8HT17"/>
<evidence type="ECO:0000256" key="3">
    <source>
        <dbReference type="ARBA" id="ARBA00022490"/>
    </source>
</evidence>
<keyword evidence="10" id="KW-1185">Reference proteome</keyword>
<evidence type="ECO:0000259" key="8">
    <source>
        <dbReference type="PROSITE" id="PS50102"/>
    </source>
</evidence>
<feature type="region of interest" description="Disordered" evidence="7">
    <location>
        <begin position="1"/>
        <end position="81"/>
    </location>
</feature>
<comment type="caution">
    <text evidence="9">The sequence shown here is derived from an EMBL/GenBank/DDBJ whole genome shotgun (WGS) entry which is preliminary data.</text>
</comment>
<reference evidence="9" key="1">
    <citation type="submission" date="2022-07" db="EMBL/GenBank/DDBJ databases">
        <title>Phylogenomic reconstructions and comparative analyses of Kickxellomycotina fungi.</title>
        <authorList>
            <person name="Reynolds N.K."/>
            <person name="Stajich J.E."/>
            <person name="Barry K."/>
            <person name="Grigoriev I.V."/>
            <person name="Crous P."/>
            <person name="Smith M.E."/>
        </authorList>
    </citation>
    <scope>NUCLEOTIDE SEQUENCE</scope>
    <source>
        <strain evidence="9">NRRL 1565</strain>
    </source>
</reference>
<protein>
    <submittedName>
        <fullName evidence="9">RNA-binding protein 8A</fullName>
    </submittedName>
</protein>
<name>A0A9W8HT17_9FUNG</name>